<comment type="caution">
    <text evidence="1">The sequence shown here is derived from an EMBL/GenBank/DDBJ whole genome shotgun (WGS) entry which is preliminary data.</text>
</comment>
<dbReference type="EMBL" id="JAYMYQ010000001">
    <property type="protein sequence ID" value="KAK7362344.1"/>
    <property type="molecule type" value="Genomic_DNA"/>
</dbReference>
<reference evidence="1 2" key="1">
    <citation type="submission" date="2024-01" db="EMBL/GenBank/DDBJ databases">
        <title>The genomes of 5 underutilized Papilionoideae crops provide insights into root nodulation and disease resistanc.</title>
        <authorList>
            <person name="Jiang F."/>
        </authorList>
    </citation>
    <scope>NUCLEOTIDE SEQUENCE [LARGE SCALE GENOMIC DNA]</scope>
    <source>
        <strain evidence="1">LVBAO_FW01</strain>
        <tissue evidence="1">Leaves</tissue>
    </source>
</reference>
<sequence length="78" mass="8518">MQESPKACMNKILVQRKILELVGVLCCAETSKTIPLVIIDVLLEGSMNHDSDLAVGIPLENPKSVTLEKLEQLCTKLA</sequence>
<protein>
    <submittedName>
        <fullName evidence="1">Uncharacterized protein</fullName>
    </submittedName>
</protein>
<evidence type="ECO:0000313" key="2">
    <source>
        <dbReference type="Proteomes" id="UP001367508"/>
    </source>
</evidence>
<gene>
    <name evidence="1" type="ORF">VNO77_04455</name>
</gene>
<dbReference type="AlphaFoldDB" id="A0AAN9R932"/>
<proteinExistence type="predicted"/>
<evidence type="ECO:0000313" key="1">
    <source>
        <dbReference type="EMBL" id="KAK7362344.1"/>
    </source>
</evidence>
<dbReference type="Proteomes" id="UP001367508">
    <property type="component" value="Unassembled WGS sequence"/>
</dbReference>
<accession>A0AAN9R932</accession>
<organism evidence="1 2">
    <name type="scientific">Canavalia gladiata</name>
    <name type="common">Sword bean</name>
    <name type="synonym">Dolichos gladiatus</name>
    <dbReference type="NCBI Taxonomy" id="3824"/>
    <lineage>
        <taxon>Eukaryota</taxon>
        <taxon>Viridiplantae</taxon>
        <taxon>Streptophyta</taxon>
        <taxon>Embryophyta</taxon>
        <taxon>Tracheophyta</taxon>
        <taxon>Spermatophyta</taxon>
        <taxon>Magnoliopsida</taxon>
        <taxon>eudicotyledons</taxon>
        <taxon>Gunneridae</taxon>
        <taxon>Pentapetalae</taxon>
        <taxon>rosids</taxon>
        <taxon>fabids</taxon>
        <taxon>Fabales</taxon>
        <taxon>Fabaceae</taxon>
        <taxon>Papilionoideae</taxon>
        <taxon>50 kb inversion clade</taxon>
        <taxon>NPAAA clade</taxon>
        <taxon>indigoferoid/millettioid clade</taxon>
        <taxon>Phaseoleae</taxon>
        <taxon>Canavalia</taxon>
    </lineage>
</organism>
<keyword evidence="2" id="KW-1185">Reference proteome</keyword>
<name>A0AAN9R932_CANGL</name>